<dbReference type="Proteomes" id="UP000503251">
    <property type="component" value="Chromosome"/>
</dbReference>
<keyword evidence="2" id="KW-1185">Reference proteome</keyword>
<reference evidence="1 2" key="1">
    <citation type="submission" date="2019-04" db="EMBL/GenBank/DDBJ databases">
        <title>Isolation and culture of sulfate reducing bacteria from the cold seep of the South China Sea.</title>
        <authorList>
            <person name="Sun C."/>
            <person name="Liu R."/>
        </authorList>
    </citation>
    <scope>NUCLEOTIDE SEQUENCE [LARGE SCALE GENOMIC DNA]</scope>
    <source>
        <strain evidence="1 2">CS1</strain>
    </source>
</reference>
<dbReference type="RefSeq" id="WP_171268301.1">
    <property type="nucleotide sequence ID" value="NZ_CP039543.1"/>
</dbReference>
<evidence type="ECO:0000313" key="2">
    <source>
        <dbReference type="Proteomes" id="UP000503251"/>
    </source>
</evidence>
<evidence type="ECO:0008006" key="3">
    <source>
        <dbReference type="Google" id="ProtNLM"/>
    </source>
</evidence>
<evidence type="ECO:0000313" key="1">
    <source>
        <dbReference type="EMBL" id="QJT11015.1"/>
    </source>
</evidence>
<accession>A0ABX6NN13</accession>
<dbReference type="EMBL" id="CP039543">
    <property type="protein sequence ID" value="QJT11015.1"/>
    <property type="molecule type" value="Genomic_DNA"/>
</dbReference>
<name>A0ABX6NN13_9BACT</name>
<sequence length="74" mass="7841">MTDTFLTHLFGWFSSCLELTARAAPYLLIGLLGAGLLQALLPQDLVNRLLGGGKKGRSARAVFIASFIGAPLPL</sequence>
<proteinExistence type="predicted"/>
<organism evidence="1 2">
    <name type="scientific">Oceanidesulfovibrio marinus</name>
    <dbReference type="NCBI Taxonomy" id="370038"/>
    <lineage>
        <taxon>Bacteria</taxon>
        <taxon>Pseudomonadati</taxon>
        <taxon>Thermodesulfobacteriota</taxon>
        <taxon>Desulfovibrionia</taxon>
        <taxon>Desulfovibrionales</taxon>
        <taxon>Desulfovibrionaceae</taxon>
        <taxon>Oceanidesulfovibrio</taxon>
    </lineage>
</organism>
<gene>
    <name evidence="1" type="ORF">E8L03_19780</name>
</gene>
<protein>
    <recommendedName>
        <fullName evidence="3">Permease</fullName>
    </recommendedName>
</protein>